<reference evidence="9" key="1">
    <citation type="journal article" date="2020" name="Stud. Mycol.">
        <title>101 Dothideomycetes genomes: a test case for predicting lifestyles and emergence of pathogens.</title>
        <authorList>
            <person name="Haridas S."/>
            <person name="Albert R."/>
            <person name="Binder M."/>
            <person name="Bloem J."/>
            <person name="Labutti K."/>
            <person name="Salamov A."/>
            <person name="Andreopoulos B."/>
            <person name="Baker S."/>
            <person name="Barry K."/>
            <person name="Bills G."/>
            <person name="Bluhm B."/>
            <person name="Cannon C."/>
            <person name="Castanera R."/>
            <person name="Culley D."/>
            <person name="Daum C."/>
            <person name="Ezra D."/>
            <person name="Gonzalez J."/>
            <person name="Henrissat B."/>
            <person name="Kuo A."/>
            <person name="Liang C."/>
            <person name="Lipzen A."/>
            <person name="Lutzoni F."/>
            <person name="Magnuson J."/>
            <person name="Mondo S."/>
            <person name="Nolan M."/>
            <person name="Ohm R."/>
            <person name="Pangilinan J."/>
            <person name="Park H.-J."/>
            <person name="Ramirez L."/>
            <person name="Alfaro M."/>
            <person name="Sun H."/>
            <person name="Tritt A."/>
            <person name="Yoshinaga Y."/>
            <person name="Zwiers L.-H."/>
            <person name="Turgeon B."/>
            <person name="Goodwin S."/>
            <person name="Spatafora J."/>
            <person name="Crous P."/>
            <person name="Grigoriev I."/>
        </authorList>
    </citation>
    <scope>NUCLEOTIDE SEQUENCE</scope>
    <source>
        <strain evidence="9">CBS 113818</strain>
    </source>
</reference>
<feature type="signal peptide" evidence="5">
    <location>
        <begin position="1"/>
        <end position="21"/>
    </location>
</feature>
<evidence type="ECO:0000256" key="5">
    <source>
        <dbReference type="SAM" id="SignalP"/>
    </source>
</evidence>
<keyword evidence="2" id="KW-0479">Metal-binding</keyword>
<dbReference type="AlphaFoldDB" id="A0A6A7A5V0"/>
<dbReference type="PROSITE" id="PS00079">
    <property type="entry name" value="MULTICOPPER_OXIDASE1"/>
    <property type="match status" value="1"/>
</dbReference>
<dbReference type="InterPro" id="IPR011706">
    <property type="entry name" value="Cu-oxidase_C"/>
</dbReference>
<dbReference type="Pfam" id="PF00394">
    <property type="entry name" value="Cu-oxidase"/>
    <property type="match status" value="1"/>
</dbReference>
<dbReference type="Pfam" id="PF07732">
    <property type="entry name" value="Cu-oxidase_3"/>
    <property type="match status" value="1"/>
</dbReference>
<accession>A0A6A7A5V0</accession>
<dbReference type="PROSITE" id="PS00080">
    <property type="entry name" value="MULTICOPPER_OXIDASE2"/>
    <property type="match status" value="1"/>
</dbReference>
<dbReference type="GO" id="GO:0016491">
    <property type="term" value="F:oxidoreductase activity"/>
    <property type="evidence" value="ECO:0007669"/>
    <property type="project" value="UniProtKB-KW"/>
</dbReference>
<dbReference type="GO" id="GO:0005507">
    <property type="term" value="F:copper ion binding"/>
    <property type="evidence" value="ECO:0007669"/>
    <property type="project" value="InterPro"/>
</dbReference>
<evidence type="ECO:0000256" key="3">
    <source>
        <dbReference type="ARBA" id="ARBA00023002"/>
    </source>
</evidence>
<dbReference type="EMBL" id="MU006223">
    <property type="protein sequence ID" value="KAF2828109.1"/>
    <property type="molecule type" value="Genomic_DNA"/>
</dbReference>
<evidence type="ECO:0000313" key="10">
    <source>
        <dbReference type="Proteomes" id="UP000799424"/>
    </source>
</evidence>
<keyword evidence="4" id="KW-0186">Copper</keyword>
<dbReference type="Pfam" id="PF07731">
    <property type="entry name" value="Cu-oxidase_2"/>
    <property type="match status" value="1"/>
</dbReference>
<dbReference type="InterPro" id="IPR002355">
    <property type="entry name" value="Cu_oxidase_Cu_BS"/>
</dbReference>
<feature type="chain" id="PRO_5025331219" description="Laccase" evidence="5">
    <location>
        <begin position="22"/>
        <end position="607"/>
    </location>
</feature>
<gene>
    <name evidence="9" type="ORF">CC86DRAFT_204364</name>
</gene>
<keyword evidence="3" id="KW-0560">Oxidoreductase</keyword>
<name>A0A6A7A5V0_9PLEO</name>
<dbReference type="FunFam" id="2.60.40.420:FF:000045">
    <property type="entry name" value="Laccase 2"/>
    <property type="match status" value="1"/>
</dbReference>
<protein>
    <recommendedName>
        <fullName evidence="11">Laccase</fullName>
    </recommendedName>
</protein>
<dbReference type="SUPFAM" id="SSF49503">
    <property type="entry name" value="Cupredoxins"/>
    <property type="match status" value="3"/>
</dbReference>
<dbReference type="OrthoDB" id="2121828at2759"/>
<organism evidence="9 10">
    <name type="scientific">Ophiobolus disseminans</name>
    <dbReference type="NCBI Taxonomy" id="1469910"/>
    <lineage>
        <taxon>Eukaryota</taxon>
        <taxon>Fungi</taxon>
        <taxon>Dikarya</taxon>
        <taxon>Ascomycota</taxon>
        <taxon>Pezizomycotina</taxon>
        <taxon>Dothideomycetes</taxon>
        <taxon>Pleosporomycetidae</taxon>
        <taxon>Pleosporales</taxon>
        <taxon>Pleosporineae</taxon>
        <taxon>Phaeosphaeriaceae</taxon>
        <taxon>Ophiobolus</taxon>
    </lineage>
</organism>
<evidence type="ECO:0008006" key="11">
    <source>
        <dbReference type="Google" id="ProtNLM"/>
    </source>
</evidence>
<dbReference type="Gene3D" id="2.60.40.420">
    <property type="entry name" value="Cupredoxins - blue copper proteins"/>
    <property type="match status" value="3"/>
</dbReference>
<proteinExistence type="inferred from homology"/>
<keyword evidence="5" id="KW-0732">Signal</keyword>
<dbReference type="CDD" id="cd13880">
    <property type="entry name" value="CuRO_2_MaLCC_like"/>
    <property type="match status" value="1"/>
</dbReference>
<dbReference type="InterPro" id="IPR033138">
    <property type="entry name" value="Cu_oxidase_CS"/>
</dbReference>
<sequence>MLLSIVKAAALTALLSPLVAPLSLPSTEILTPRVPWKDTGLWDHQKRNAEGYPTGGGCNHGPSSRGCWHGDFSVDTDMDDHWPTTGKVVKYHLEITNETMAPDGFARPVMVVNGQIPGPTLVADWGDILEITVTSHLTTNGTGIHWHGLRQLGSNEMDGVNGVTECPIAPGKTKTYRFKATQYGTTWYHSHYSVQYGDGLWGTLIINGPSTANYDIDLGAFPLTDWFYASTFTVNAASLHANGPPTSDNILVNGSMVSKYGGKYAETTLTPGKTHLLRVVNVGINNYLHIGLDGHKFTVVAADYIPIVPFETDSIVLSVGQRYDIIINATQATSNYWFRVGTGGRCDGPNANAANIRSIFRYAGAGPGNPNSTAAAPLPTGCYDEQQLVPHVKTQVPQDTPAALELTFTDTAGSGNLVQWLINGSAMLVDLAYPTLQGVFDGNKTFTTKQHVLEVGQKHKWQYWVIQQSPTAPPLPHPIHLHGHDFYVLAQQTNAQWNGDISVLKMDNPIRRDTASLPAAGYLVLAFESDNPGAWLMHCHIPFHIAGGLGVQFLERADEIKGSIGSLGGMQEGCKSWKEFDAEFVGNQNGSILIEGDSGLKRREVGF</sequence>
<evidence type="ECO:0000259" key="6">
    <source>
        <dbReference type="Pfam" id="PF00394"/>
    </source>
</evidence>
<dbReference type="PANTHER" id="PTHR11709:SF71">
    <property type="entry name" value="OXIDOREDUCTASE TPCJ"/>
    <property type="match status" value="1"/>
</dbReference>
<evidence type="ECO:0000256" key="4">
    <source>
        <dbReference type="ARBA" id="ARBA00023008"/>
    </source>
</evidence>
<dbReference type="InterPro" id="IPR045087">
    <property type="entry name" value="Cu-oxidase_fam"/>
</dbReference>
<feature type="domain" description="Plastocyanin-like" evidence="8">
    <location>
        <begin position="95"/>
        <end position="209"/>
    </location>
</feature>
<feature type="domain" description="Plastocyanin-like" evidence="7">
    <location>
        <begin position="442"/>
        <end position="557"/>
    </location>
</feature>
<dbReference type="PANTHER" id="PTHR11709">
    <property type="entry name" value="MULTI-COPPER OXIDASE"/>
    <property type="match status" value="1"/>
</dbReference>
<evidence type="ECO:0000256" key="2">
    <source>
        <dbReference type="ARBA" id="ARBA00022723"/>
    </source>
</evidence>
<dbReference type="InterPro" id="IPR011707">
    <property type="entry name" value="Cu-oxidase-like_N"/>
</dbReference>
<dbReference type="CDD" id="cd13854">
    <property type="entry name" value="CuRO_1_MaLCC_like"/>
    <property type="match status" value="1"/>
</dbReference>
<evidence type="ECO:0000259" key="7">
    <source>
        <dbReference type="Pfam" id="PF07731"/>
    </source>
</evidence>
<evidence type="ECO:0000313" key="9">
    <source>
        <dbReference type="EMBL" id="KAF2828109.1"/>
    </source>
</evidence>
<keyword evidence="10" id="KW-1185">Reference proteome</keyword>
<dbReference type="InterPro" id="IPR001117">
    <property type="entry name" value="Cu-oxidase_2nd"/>
</dbReference>
<dbReference type="Proteomes" id="UP000799424">
    <property type="component" value="Unassembled WGS sequence"/>
</dbReference>
<dbReference type="FunFam" id="2.60.40.420:FF:000021">
    <property type="entry name" value="Extracellular dihydrogeodin oxidase/laccase"/>
    <property type="match status" value="1"/>
</dbReference>
<dbReference type="CDD" id="cd13901">
    <property type="entry name" value="CuRO_3_MaLCC_like"/>
    <property type="match status" value="1"/>
</dbReference>
<evidence type="ECO:0000259" key="8">
    <source>
        <dbReference type="Pfam" id="PF07732"/>
    </source>
</evidence>
<evidence type="ECO:0000256" key="1">
    <source>
        <dbReference type="ARBA" id="ARBA00010609"/>
    </source>
</evidence>
<comment type="similarity">
    <text evidence="1">Belongs to the multicopper oxidase family.</text>
</comment>
<dbReference type="InterPro" id="IPR008972">
    <property type="entry name" value="Cupredoxin"/>
</dbReference>
<feature type="domain" description="Plastocyanin-like" evidence="6">
    <location>
        <begin position="222"/>
        <end position="365"/>
    </location>
</feature>